<dbReference type="EMBL" id="OZ021736">
    <property type="protein sequence ID" value="CAK9314519.1"/>
    <property type="molecule type" value="Genomic_DNA"/>
</dbReference>
<evidence type="ECO:0000313" key="2">
    <source>
        <dbReference type="Proteomes" id="UP001642487"/>
    </source>
</evidence>
<proteinExistence type="predicted"/>
<gene>
    <name evidence="1" type="ORF">CITCOLO1_LOCUS6278</name>
</gene>
<reference evidence="1 2" key="1">
    <citation type="submission" date="2024-03" db="EMBL/GenBank/DDBJ databases">
        <authorList>
            <person name="Gkanogiannis A."/>
            <person name="Becerra Lopez-Lavalle L."/>
        </authorList>
    </citation>
    <scope>NUCLEOTIDE SEQUENCE [LARGE SCALE GENOMIC DNA]</scope>
</reference>
<dbReference type="Proteomes" id="UP001642487">
    <property type="component" value="Chromosome 2"/>
</dbReference>
<sequence length="122" mass="13527">MFQFKIGIWRVARETHGTVAQLRDSGDVKRVVEFIRTGGKLKPILFPYLLTTMKISCSSTMEVLVVLSGTMEVLVVLNGTMEYTCNNTMKVLVVSSGIIEVFVVPISTIEVPVILSDTMEDL</sequence>
<protein>
    <submittedName>
        <fullName evidence="1">Uncharacterized protein</fullName>
    </submittedName>
</protein>
<accession>A0ABP0Y261</accession>
<evidence type="ECO:0000313" key="1">
    <source>
        <dbReference type="EMBL" id="CAK9314519.1"/>
    </source>
</evidence>
<keyword evidence="2" id="KW-1185">Reference proteome</keyword>
<name>A0ABP0Y261_9ROSI</name>
<organism evidence="1 2">
    <name type="scientific">Citrullus colocynthis</name>
    <name type="common">colocynth</name>
    <dbReference type="NCBI Taxonomy" id="252529"/>
    <lineage>
        <taxon>Eukaryota</taxon>
        <taxon>Viridiplantae</taxon>
        <taxon>Streptophyta</taxon>
        <taxon>Embryophyta</taxon>
        <taxon>Tracheophyta</taxon>
        <taxon>Spermatophyta</taxon>
        <taxon>Magnoliopsida</taxon>
        <taxon>eudicotyledons</taxon>
        <taxon>Gunneridae</taxon>
        <taxon>Pentapetalae</taxon>
        <taxon>rosids</taxon>
        <taxon>fabids</taxon>
        <taxon>Cucurbitales</taxon>
        <taxon>Cucurbitaceae</taxon>
        <taxon>Benincaseae</taxon>
        <taxon>Citrullus</taxon>
    </lineage>
</organism>